<name>A0A0E0BGA6_9ORYZ</name>
<reference evidence="1" key="2">
    <citation type="submission" date="2018-05" db="EMBL/GenBank/DDBJ databases">
        <title>OgluRS3 (Oryza glumaepatula Reference Sequence Version 3).</title>
        <authorList>
            <person name="Zhang J."/>
            <person name="Kudrna D."/>
            <person name="Lee S."/>
            <person name="Talag J."/>
            <person name="Welchert J."/>
            <person name="Wing R.A."/>
        </authorList>
    </citation>
    <scope>NUCLEOTIDE SEQUENCE [LARGE SCALE GENOMIC DNA]</scope>
</reference>
<dbReference type="Gramene" id="OGLUM11G05430.1">
    <property type="protein sequence ID" value="OGLUM11G05430.1"/>
    <property type="gene ID" value="OGLUM11G05430"/>
</dbReference>
<dbReference type="EnsemblPlants" id="OGLUM11G05430.1">
    <property type="protein sequence ID" value="OGLUM11G05430.1"/>
    <property type="gene ID" value="OGLUM11G05430"/>
</dbReference>
<dbReference type="HOGENOM" id="CLU_2658518_0_0_1"/>
<dbReference type="AlphaFoldDB" id="A0A0E0BGA6"/>
<reference evidence="1" key="1">
    <citation type="submission" date="2015-04" db="UniProtKB">
        <authorList>
            <consortium name="EnsemblPlants"/>
        </authorList>
    </citation>
    <scope>IDENTIFICATION</scope>
</reference>
<protein>
    <submittedName>
        <fullName evidence="1">Uncharacterized protein</fullName>
    </submittedName>
</protein>
<keyword evidence="2" id="KW-1185">Reference proteome</keyword>
<dbReference type="Proteomes" id="UP000026961">
    <property type="component" value="Chromosome 11"/>
</dbReference>
<evidence type="ECO:0000313" key="1">
    <source>
        <dbReference type="EnsemblPlants" id="OGLUM11G05430.1"/>
    </source>
</evidence>
<organism evidence="1">
    <name type="scientific">Oryza glumipatula</name>
    <dbReference type="NCBI Taxonomy" id="40148"/>
    <lineage>
        <taxon>Eukaryota</taxon>
        <taxon>Viridiplantae</taxon>
        <taxon>Streptophyta</taxon>
        <taxon>Embryophyta</taxon>
        <taxon>Tracheophyta</taxon>
        <taxon>Spermatophyta</taxon>
        <taxon>Magnoliopsida</taxon>
        <taxon>Liliopsida</taxon>
        <taxon>Poales</taxon>
        <taxon>Poaceae</taxon>
        <taxon>BOP clade</taxon>
        <taxon>Oryzoideae</taxon>
        <taxon>Oryzeae</taxon>
        <taxon>Oryzinae</taxon>
        <taxon>Oryza</taxon>
    </lineage>
</organism>
<evidence type="ECO:0000313" key="2">
    <source>
        <dbReference type="Proteomes" id="UP000026961"/>
    </source>
</evidence>
<sequence length="76" mass="8651">MSACPIRSCDMEEEPQMPEMVTLLTRDGKEKDGRMKEDGNDMWVPRADEEMDGKCDENFFSLHASLASNQESFTSN</sequence>
<proteinExistence type="predicted"/>
<accession>A0A0E0BGA6</accession>